<protein>
    <submittedName>
        <fullName evidence="1">Uncharacterized protein</fullName>
    </submittedName>
</protein>
<evidence type="ECO:0000313" key="1">
    <source>
        <dbReference type="EMBL" id="GMS90758.1"/>
    </source>
</evidence>
<reference evidence="1" key="1">
    <citation type="submission" date="2023-10" db="EMBL/GenBank/DDBJ databases">
        <title>Genome assembly of Pristionchus species.</title>
        <authorList>
            <person name="Yoshida K."/>
            <person name="Sommer R.J."/>
        </authorList>
    </citation>
    <scope>NUCLEOTIDE SEQUENCE</scope>
    <source>
        <strain evidence="1">RS0144</strain>
    </source>
</reference>
<feature type="non-terminal residue" evidence="1">
    <location>
        <position position="1"/>
    </location>
</feature>
<accession>A0AAV5T9H1</accession>
<keyword evidence="2" id="KW-1185">Reference proteome</keyword>
<name>A0AAV5T9H1_9BILA</name>
<dbReference type="EMBL" id="BTSX01000003">
    <property type="protein sequence ID" value="GMS90758.1"/>
    <property type="molecule type" value="Genomic_DNA"/>
</dbReference>
<organism evidence="1 2">
    <name type="scientific">Pristionchus entomophagus</name>
    <dbReference type="NCBI Taxonomy" id="358040"/>
    <lineage>
        <taxon>Eukaryota</taxon>
        <taxon>Metazoa</taxon>
        <taxon>Ecdysozoa</taxon>
        <taxon>Nematoda</taxon>
        <taxon>Chromadorea</taxon>
        <taxon>Rhabditida</taxon>
        <taxon>Rhabditina</taxon>
        <taxon>Diplogasteromorpha</taxon>
        <taxon>Diplogasteroidea</taxon>
        <taxon>Neodiplogasteridae</taxon>
        <taxon>Pristionchus</taxon>
    </lineage>
</organism>
<evidence type="ECO:0000313" key="2">
    <source>
        <dbReference type="Proteomes" id="UP001432027"/>
    </source>
</evidence>
<dbReference type="Proteomes" id="UP001432027">
    <property type="component" value="Unassembled WGS sequence"/>
</dbReference>
<gene>
    <name evidence="1" type="ORF">PENTCL1PPCAC_12933</name>
</gene>
<comment type="caution">
    <text evidence="1">The sequence shown here is derived from an EMBL/GenBank/DDBJ whole genome shotgun (WGS) entry which is preliminary data.</text>
</comment>
<sequence>FRYGAEFEGASCGLSLTTRSMQLPRKGGDCRLYVVDAAVAEAGRKTAQRSAAITVGGKLPQSDAAASPEQPRRVEAVVAIPGTTVVCSVPDLLQGQEHAAELMEMRRRRRETGNSGRNR</sequence>
<proteinExistence type="predicted"/>
<dbReference type="AlphaFoldDB" id="A0AAV5T9H1"/>
<feature type="non-terminal residue" evidence="1">
    <location>
        <position position="119"/>
    </location>
</feature>